<sequence>MQSTPCFHEKRRLTSSSQTLRESLRSSRLLSESAYALRSLFLVDDFLMPSHPHYCVRTIIEEDSAAPRTGAAKWSKLFVRSTVAIVRFSGRREWSPWVAAVFLGGFDGGGLDTSDRSGAQHSTFSVTLDRL</sequence>
<dbReference type="EMBL" id="CP097510">
    <property type="protein sequence ID" value="URE32779.1"/>
    <property type="molecule type" value="Genomic_DNA"/>
</dbReference>
<keyword evidence="2" id="KW-1185">Reference proteome</keyword>
<evidence type="ECO:0000313" key="2">
    <source>
        <dbReference type="Proteomes" id="UP001055439"/>
    </source>
</evidence>
<gene>
    <name evidence="1" type="ORF">MUK42_15606</name>
</gene>
<reference evidence="1" key="1">
    <citation type="submission" date="2022-05" db="EMBL/GenBank/DDBJ databases">
        <title>The Musa troglodytarum L. genome provides insights into the mechanism of non-climacteric behaviour and enrichment of carotenoids.</title>
        <authorList>
            <person name="Wang J."/>
        </authorList>
    </citation>
    <scope>NUCLEOTIDE SEQUENCE</scope>
    <source>
        <tissue evidence="1">Leaf</tissue>
    </source>
</reference>
<dbReference type="Proteomes" id="UP001055439">
    <property type="component" value="Chromosome 8"/>
</dbReference>
<proteinExistence type="predicted"/>
<evidence type="ECO:0000313" key="1">
    <source>
        <dbReference type="EMBL" id="URE32779.1"/>
    </source>
</evidence>
<protein>
    <submittedName>
        <fullName evidence="1">Uncharacterized protein</fullName>
    </submittedName>
</protein>
<name>A0A9E7KZP0_9LILI</name>
<organism evidence="1 2">
    <name type="scientific">Musa troglodytarum</name>
    <name type="common">fe'i banana</name>
    <dbReference type="NCBI Taxonomy" id="320322"/>
    <lineage>
        <taxon>Eukaryota</taxon>
        <taxon>Viridiplantae</taxon>
        <taxon>Streptophyta</taxon>
        <taxon>Embryophyta</taxon>
        <taxon>Tracheophyta</taxon>
        <taxon>Spermatophyta</taxon>
        <taxon>Magnoliopsida</taxon>
        <taxon>Liliopsida</taxon>
        <taxon>Zingiberales</taxon>
        <taxon>Musaceae</taxon>
        <taxon>Musa</taxon>
    </lineage>
</organism>
<accession>A0A9E7KZP0</accession>
<dbReference type="AlphaFoldDB" id="A0A9E7KZP0"/>